<comment type="caution">
    <text evidence="1">The sequence shown here is derived from an EMBL/GenBank/DDBJ whole genome shotgun (WGS) entry which is preliminary data.</text>
</comment>
<sequence length="198" mass="21065">MTQSASPPGAHAGHPGTCPACGAQLDAWLEPANRPWYRRFSVWIAATVVGTVVLTSAFLAVTLSDHPDDTARLTPADRTALAEWWSSAYPAVHDLETGVNDTTRAMQQLDATVVASACQRMHDAAAVAVPAHLPAPDPYVTAELTAAAGDAHAAAHMCLSVLQRSLNNYDGEFASTLEQADRHLDDALELVNRSITEQ</sequence>
<dbReference type="Proteomes" id="UP001289645">
    <property type="component" value="Unassembled WGS sequence"/>
</dbReference>
<name>A0ACC6MHG6_MYCPF</name>
<accession>A0ACC6MHG6</accession>
<proteinExistence type="predicted"/>
<protein>
    <submittedName>
        <fullName evidence="1">Uncharacterized protein</fullName>
    </submittedName>
</protein>
<organism evidence="1 2">
    <name type="scientific">Mycolicibacterium parafortuitum</name>
    <name type="common">Mycobacterium parafortuitum</name>
    <dbReference type="NCBI Taxonomy" id="39692"/>
    <lineage>
        <taxon>Bacteria</taxon>
        <taxon>Bacillati</taxon>
        <taxon>Actinomycetota</taxon>
        <taxon>Actinomycetes</taxon>
        <taxon>Mycobacteriales</taxon>
        <taxon>Mycobacteriaceae</taxon>
        <taxon>Mycolicibacterium</taxon>
    </lineage>
</organism>
<evidence type="ECO:0000313" key="1">
    <source>
        <dbReference type="EMBL" id="MDZ5086429.1"/>
    </source>
</evidence>
<dbReference type="EMBL" id="JAOXLN010000013">
    <property type="protein sequence ID" value="MDZ5086429.1"/>
    <property type="molecule type" value="Genomic_DNA"/>
</dbReference>
<gene>
    <name evidence="1" type="ORF">OHX15_13660</name>
</gene>
<reference evidence="1 2" key="1">
    <citation type="journal article" date="2021" name="Chemosphere">
        <title>Bioballs carrying a syntrophic Rhodococcus and Mycolicibacterium consortium for simultaneous sorption and biodegradation of fuel oil in contaminated freshwater.</title>
        <authorList>
            <person name="Naloka K."/>
            <person name="Polrit D."/>
            <person name="Muangchinda C."/>
            <person name="Thoetkiattikul H."/>
            <person name="Pinyakong O."/>
        </authorList>
    </citation>
    <scope>NUCLEOTIDE SEQUENCE [LARGE SCALE GENOMIC DNA]</scope>
    <source>
        <strain evidence="1 2">J101</strain>
    </source>
</reference>
<evidence type="ECO:0000313" key="2">
    <source>
        <dbReference type="Proteomes" id="UP001289645"/>
    </source>
</evidence>
<keyword evidence="2" id="KW-1185">Reference proteome</keyword>